<name>A0ABS2NPI6_9FIRM</name>
<evidence type="ECO:0008006" key="3">
    <source>
        <dbReference type="Google" id="ProtNLM"/>
    </source>
</evidence>
<keyword evidence="2" id="KW-1185">Reference proteome</keyword>
<accession>A0ABS2NPI6</accession>
<dbReference type="Pfam" id="PF03698">
    <property type="entry name" value="UPF0180"/>
    <property type="match status" value="1"/>
</dbReference>
<dbReference type="RefSeq" id="WP_204401452.1">
    <property type="nucleotide sequence ID" value="NZ_JAFBEE010000007.1"/>
</dbReference>
<comment type="caution">
    <text evidence="1">The sequence shown here is derived from an EMBL/GenBank/DDBJ whole genome shotgun (WGS) entry which is preliminary data.</text>
</comment>
<organism evidence="1 2">
    <name type="scientific">Alkaliphilus hydrothermalis</name>
    <dbReference type="NCBI Taxonomy" id="1482730"/>
    <lineage>
        <taxon>Bacteria</taxon>
        <taxon>Bacillati</taxon>
        <taxon>Bacillota</taxon>
        <taxon>Clostridia</taxon>
        <taxon>Peptostreptococcales</taxon>
        <taxon>Natronincolaceae</taxon>
        <taxon>Alkaliphilus</taxon>
    </lineage>
</organism>
<proteinExistence type="predicted"/>
<dbReference type="InterPro" id="IPR005370">
    <property type="entry name" value="UPF0180"/>
</dbReference>
<dbReference type="Proteomes" id="UP001314796">
    <property type="component" value="Unassembled WGS sequence"/>
</dbReference>
<protein>
    <recommendedName>
        <fullName evidence="3">YkuS family protein</fullName>
    </recommendedName>
</protein>
<dbReference type="EMBL" id="JAFBEE010000007">
    <property type="protein sequence ID" value="MBM7614845.1"/>
    <property type="molecule type" value="Genomic_DNA"/>
</dbReference>
<evidence type="ECO:0000313" key="1">
    <source>
        <dbReference type="EMBL" id="MBM7614845.1"/>
    </source>
</evidence>
<reference evidence="1 2" key="1">
    <citation type="submission" date="2021-01" db="EMBL/GenBank/DDBJ databases">
        <title>Genomic Encyclopedia of Type Strains, Phase IV (KMG-IV): sequencing the most valuable type-strain genomes for metagenomic binning, comparative biology and taxonomic classification.</title>
        <authorList>
            <person name="Goeker M."/>
        </authorList>
    </citation>
    <scope>NUCLEOTIDE SEQUENCE [LARGE SCALE GENOMIC DNA]</scope>
    <source>
        <strain evidence="1 2">DSM 25890</strain>
    </source>
</reference>
<sequence>MKRKVAVDHSLADVRDYLQQKGFQVESLNNAKNLDRLDAVVVTGQDSNVLGIENATTKTPVITARGLSAEAVYDQIESRLNRLS</sequence>
<evidence type="ECO:0000313" key="2">
    <source>
        <dbReference type="Proteomes" id="UP001314796"/>
    </source>
</evidence>
<gene>
    <name evidence="1" type="ORF">JOC73_001364</name>
</gene>